<dbReference type="RefSeq" id="WP_166537431.1">
    <property type="nucleotide sequence ID" value="NZ_JAABLM010000012.1"/>
</dbReference>
<proteinExistence type="predicted"/>
<gene>
    <name evidence="1" type="ORF">GV828_10375</name>
</gene>
<dbReference type="PANTHER" id="PTHR42830:SF2">
    <property type="entry name" value="OSMC_OHR FAMILY PROTEIN"/>
    <property type="match status" value="1"/>
</dbReference>
<dbReference type="SUPFAM" id="SSF82784">
    <property type="entry name" value="OsmC-like"/>
    <property type="match status" value="1"/>
</dbReference>
<name>A0ABW9Z9P8_9FLAO</name>
<dbReference type="Gene3D" id="3.30.300.20">
    <property type="match status" value="1"/>
</dbReference>
<dbReference type="InterPro" id="IPR015946">
    <property type="entry name" value="KH_dom-like_a/b"/>
</dbReference>
<accession>A0ABW9Z9P8</accession>
<evidence type="ECO:0000313" key="2">
    <source>
        <dbReference type="Proteomes" id="UP000798602"/>
    </source>
</evidence>
<dbReference type="EMBL" id="JAABLM010000012">
    <property type="protein sequence ID" value="NBL65605.1"/>
    <property type="molecule type" value="Genomic_DNA"/>
</dbReference>
<dbReference type="InterPro" id="IPR003718">
    <property type="entry name" value="OsmC/Ohr_fam"/>
</dbReference>
<reference evidence="2" key="1">
    <citation type="submission" date="2020-01" db="EMBL/GenBank/DDBJ databases">
        <title>Sphingomonas sp. strain CSW-10.</title>
        <authorList>
            <person name="Chen W.-M."/>
        </authorList>
    </citation>
    <scope>NUCLEOTIDE SEQUENCE [LARGE SCALE GENOMIC DNA]</scope>
    <source>
        <strain evidence="2">NST-5</strain>
    </source>
</reference>
<sequence>MEKKHYYKLNTIWTGNQGSGTSSYNSYSRDHEINVEGKPVLLSSSDPSFRGNKSRYNPEELLVASLSSCHMLWYLHLCSINGFIVIDYVEEATGTMVETADGGGTFTEVSLKPVVTVANENMIELAQSLHSKANQLCFIANSCNFPVYHYPECRVYKTDR</sequence>
<evidence type="ECO:0000313" key="1">
    <source>
        <dbReference type="EMBL" id="NBL65605.1"/>
    </source>
</evidence>
<comment type="caution">
    <text evidence="1">The sequence shown here is derived from an EMBL/GenBank/DDBJ whole genome shotgun (WGS) entry which is preliminary data.</text>
</comment>
<protein>
    <submittedName>
        <fullName evidence="1">OsmC family peroxiredoxin</fullName>
    </submittedName>
</protein>
<dbReference type="Proteomes" id="UP000798602">
    <property type="component" value="Unassembled WGS sequence"/>
</dbReference>
<dbReference type="InterPro" id="IPR036102">
    <property type="entry name" value="OsmC/Ohrsf"/>
</dbReference>
<dbReference type="PANTHER" id="PTHR42830">
    <property type="entry name" value="OSMOTICALLY INDUCIBLE FAMILY PROTEIN"/>
    <property type="match status" value="1"/>
</dbReference>
<dbReference type="Pfam" id="PF02566">
    <property type="entry name" value="OsmC"/>
    <property type="match status" value="1"/>
</dbReference>
<organism evidence="1 2">
    <name type="scientific">Flavobacterium ichthyis</name>
    <dbReference type="NCBI Taxonomy" id="2698827"/>
    <lineage>
        <taxon>Bacteria</taxon>
        <taxon>Pseudomonadati</taxon>
        <taxon>Bacteroidota</taxon>
        <taxon>Flavobacteriia</taxon>
        <taxon>Flavobacteriales</taxon>
        <taxon>Flavobacteriaceae</taxon>
        <taxon>Flavobacterium</taxon>
    </lineage>
</organism>
<dbReference type="InterPro" id="IPR052707">
    <property type="entry name" value="OsmC_Ohr_Peroxiredoxin"/>
</dbReference>
<keyword evidence="2" id="KW-1185">Reference proteome</keyword>